<organism evidence="11 12">
    <name type="scientific">Aspergillus parasiticus (strain ATCC 56775 / NRRL 5862 / SRRC 143 / SU-1)</name>
    <dbReference type="NCBI Taxonomy" id="1403190"/>
    <lineage>
        <taxon>Eukaryota</taxon>
        <taxon>Fungi</taxon>
        <taxon>Dikarya</taxon>
        <taxon>Ascomycota</taxon>
        <taxon>Pezizomycotina</taxon>
        <taxon>Eurotiomycetes</taxon>
        <taxon>Eurotiomycetidae</taxon>
        <taxon>Eurotiales</taxon>
        <taxon>Aspergillaceae</taxon>
        <taxon>Aspergillus</taxon>
        <taxon>Aspergillus subgen. Circumdati</taxon>
    </lineage>
</organism>
<evidence type="ECO:0000256" key="7">
    <source>
        <dbReference type="ARBA" id="ARBA00023242"/>
    </source>
</evidence>
<feature type="transmembrane region" description="Helical" evidence="9">
    <location>
        <begin position="284"/>
        <end position="306"/>
    </location>
</feature>
<keyword evidence="3" id="KW-0378">Hydrolase</keyword>
<dbReference type="AlphaFoldDB" id="A0A0F0IFT8"/>
<dbReference type="ESTHER" id="asppu-a0a0f0ift8">
    <property type="family name" value="Fungal_carboxylesterase_lipase"/>
</dbReference>
<dbReference type="Pfam" id="PF00172">
    <property type="entry name" value="Zn_clus"/>
    <property type="match status" value="1"/>
</dbReference>
<dbReference type="InterPro" id="IPR050309">
    <property type="entry name" value="Type-B_Carboxylest/Lipase"/>
</dbReference>
<dbReference type="InterPro" id="IPR019826">
    <property type="entry name" value="Carboxylesterase_B_AS"/>
</dbReference>
<dbReference type="GO" id="GO:0000981">
    <property type="term" value="F:DNA-binding transcription factor activity, RNA polymerase II-specific"/>
    <property type="evidence" value="ECO:0007669"/>
    <property type="project" value="InterPro"/>
</dbReference>
<dbReference type="PROSITE" id="PS00941">
    <property type="entry name" value="CARBOXYLESTERASE_B_2"/>
    <property type="match status" value="1"/>
</dbReference>
<dbReference type="SMART" id="SM00906">
    <property type="entry name" value="Fungal_trans"/>
    <property type="match status" value="1"/>
</dbReference>
<keyword evidence="9" id="KW-0812">Transmembrane</keyword>
<dbReference type="PROSITE" id="PS00463">
    <property type="entry name" value="ZN2_CY6_FUNGAL_1"/>
    <property type="match status" value="1"/>
</dbReference>
<keyword evidence="4" id="KW-0805">Transcription regulation</keyword>
<evidence type="ECO:0000313" key="11">
    <source>
        <dbReference type="EMBL" id="KJK66565.1"/>
    </source>
</evidence>
<feature type="compositionally biased region" description="Basic and acidic residues" evidence="8">
    <location>
        <begin position="66"/>
        <end position="79"/>
    </location>
</feature>
<dbReference type="Gene3D" id="3.40.50.1820">
    <property type="entry name" value="alpha/beta hydrolase"/>
    <property type="match status" value="1"/>
</dbReference>
<dbReference type="EMBL" id="JZEE01000239">
    <property type="protein sequence ID" value="KJK66565.1"/>
    <property type="molecule type" value="Genomic_DNA"/>
</dbReference>
<keyword evidence="6" id="KW-0804">Transcription</keyword>
<evidence type="ECO:0000313" key="12">
    <source>
        <dbReference type="Proteomes" id="UP000033540"/>
    </source>
</evidence>
<evidence type="ECO:0000256" key="2">
    <source>
        <dbReference type="ARBA" id="ARBA00022723"/>
    </source>
</evidence>
<dbReference type="SUPFAM" id="SSF53474">
    <property type="entry name" value="alpha/beta-Hydrolases"/>
    <property type="match status" value="1"/>
</dbReference>
<dbReference type="InterPro" id="IPR001138">
    <property type="entry name" value="Zn2Cys6_DnaBD"/>
</dbReference>
<comment type="caution">
    <text evidence="11">The sequence shown here is derived from an EMBL/GenBank/DDBJ whole genome shotgun (WGS) entry which is preliminary data.</text>
</comment>
<dbReference type="PROSITE" id="PS00122">
    <property type="entry name" value="CARBOXYLESTERASE_B_1"/>
    <property type="match status" value="1"/>
</dbReference>
<dbReference type="InterPro" id="IPR019819">
    <property type="entry name" value="Carboxylesterase_B_CS"/>
</dbReference>
<name>A0A0F0IFT8_ASPPU</name>
<accession>A0A0F0IFT8</accession>
<dbReference type="GO" id="GO:0003677">
    <property type="term" value="F:DNA binding"/>
    <property type="evidence" value="ECO:0007669"/>
    <property type="project" value="UniProtKB-KW"/>
</dbReference>
<keyword evidence="9" id="KW-1133">Transmembrane helix</keyword>
<dbReference type="CDD" id="cd00067">
    <property type="entry name" value="GAL4"/>
    <property type="match status" value="1"/>
</dbReference>
<dbReference type="InterPro" id="IPR002018">
    <property type="entry name" value="CarbesteraseB"/>
</dbReference>
<evidence type="ECO:0000256" key="1">
    <source>
        <dbReference type="ARBA" id="ARBA00005964"/>
    </source>
</evidence>
<feature type="region of interest" description="Disordered" evidence="8">
    <location>
        <begin position="50"/>
        <end position="86"/>
    </location>
</feature>
<protein>
    <submittedName>
        <fullName evidence="11">Carboxylesterase family protein</fullName>
    </submittedName>
</protein>
<evidence type="ECO:0000256" key="6">
    <source>
        <dbReference type="ARBA" id="ARBA00023163"/>
    </source>
</evidence>
<dbReference type="Gene3D" id="4.10.240.10">
    <property type="entry name" value="Zn(2)-C6 fungal-type DNA-binding domain"/>
    <property type="match status" value="1"/>
</dbReference>
<proteinExistence type="inferred from homology"/>
<feature type="transmembrane region" description="Helical" evidence="9">
    <location>
        <begin position="591"/>
        <end position="613"/>
    </location>
</feature>
<evidence type="ECO:0000256" key="3">
    <source>
        <dbReference type="ARBA" id="ARBA00022801"/>
    </source>
</evidence>
<evidence type="ECO:0000256" key="4">
    <source>
        <dbReference type="ARBA" id="ARBA00023015"/>
    </source>
</evidence>
<feature type="domain" description="Zn(2)-C6 fungal-type" evidence="10">
    <location>
        <begin position="15"/>
        <end position="44"/>
    </location>
</feature>
<keyword evidence="5" id="KW-0238">DNA-binding</keyword>
<dbReference type="InterPro" id="IPR029058">
    <property type="entry name" value="AB_hydrolase_fold"/>
</dbReference>
<dbReference type="OrthoDB" id="2571985at2759"/>
<evidence type="ECO:0000256" key="8">
    <source>
        <dbReference type="SAM" id="MobiDB-lite"/>
    </source>
</evidence>
<dbReference type="Pfam" id="PF00135">
    <property type="entry name" value="COesterase"/>
    <property type="match status" value="1"/>
</dbReference>
<keyword evidence="2" id="KW-0479">Metal-binding</keyword>
<dbReference type="CDD" id="cd12148">
    <property type="entry name" value="fungal_TF_MHR"/>
    <property type="match status" value="1"/>
</dbReference>
<dbReference type="STRING" id="1403190.A0A0F0IFT8"/>
<evidence type="ECO:0000256" key="9">
    <source>
        <dbReference type="SAM" id="Phobius"/>
    </source>
</evidence>
<dbReference type="SUPFAM" id="SSF57701">
    <property type="entry name" value="Zn2/Cys6 DNA-binding domain"/>
    <property type="match status" value="1"/>
</dbReference>
<dbReference type="GO" id="GO:0016787">
    <property type="term" value="F:hydrolase activity"/>
    <property type="evidence" value="ECO:0007669"/>
    <property type="project" value="UniProtKB-KW"/>
</dbReference>
<evidence type="ECO:0000256" key="5">
    <source>
        <dbReference type="ARBA" id="ARBA00023125"/>
    </source>
</evidence>
<keyword evidence="7" id="KW-0539">Nucleus</keyword>
<dbReference type="InterPro" id="IPR007219">
    <property type="entry name" value="XnlR_reg_dom"/>
</dbReference>
<reference evidence="11 12" key="1">
    <citation type="submission" date="2015-02" db="EMBL/GenBank/DDBJ databases">
        <title>Draft genome sequence of Aspergillus parasiticus SU-1.</title>
        <authorList>
            <person name="Yu J."/>
            <person name="Fedorova N."/>
            <person name="Yin Y."/>
            <person name="Losada L."/>
            <person name="Zafar N."/>
            <person name="Taujale R."/>
            <person name="Ehrlich K.C."/>
            <person name="Bhatnagar D."/>
            <person name="Cleveland T.E."/>
            <person name="Bennett J.W."/>
            <person name="Nierman W.C."/>
        </authorList>
    </citation>
    <scope>NUCLEOTIDE SEQUENCE [LARGE SCALE GENOMIC DNA]</scope>
    <source>
        <strain evidence="12">ATCC 56775 / NRRL 5862 / SRRC 143 / SU-1</strain>
    </source>
</reference>
<gene>
    <name evidence="11" type="ORF">P875_00128071</name>
</gene>
<dbReference type="GO" id="GO:0009893">
    <property type="term" value="P:positive regulation of metabolic process"/>
    <property type="evidence" value="ECO:0007669"/>
    <property type="project" value="UniProtKB-ARBA"/>
</dbReference>
<keyword evidence="9" id="KW-0472">Membrane</keyword>
<dbReference type="InterPro" id="IPR036864">
    <property type="entry name" value="Zn2-C6_fun-type_DNA-bd_sf"/>
</dbReference>
<sequence>MSSMKRKFYERASQACDMCRRKKMKCNQRLPCQTCKVRDFHCVYSDRKSRRTNSSRPLGDTCRLNEPPRADIRSHESPETARPSEIGHQAVPISMTITPSAIREVNKEVVEGKNAQTTGTEFYGSSSNFALLSQLFATARKLSEDHPDIPRNAVQAPISIVDMLYDDQSTIPDSAPPAPVTAAGRTSQLHKVPEASCIGNPIPTASQRAGMGLDIMAQLGQSGVWDCFIGSPMRLEMEYVNLFFDNIHNSLPFLDRELFTGRCDQEIWVKSAVKKLRRDQMHFFALYNAVLAVVALTASADAFLLLRTELEISSTECSSSRTPRNVPSSIFLSKIYFRRARQLLGDIFEVCSIESAQALLLLSIYCQHALKPHACYMYSGMAVRTALAIGISSTDRYSSDRHNIARARTWWGIYYQDIEASCLSGRSSTLAEPSEYVPSNSHMSVEGAPSSLNNPDMQGTEDALVTVLADLSVILQRASKRLYHSSNARSPEDKSDLATKLDQDLLRWKLHLPRHLNLDLDTFTETEWASKQKLTLQLRFHHARMFIHRSHLSVASSDLEVDHMHICLEAAQKTIALAYDAYQHRHYFRTWWYNTFYVLYASLIILHTILIGYPQPSVDTLIRDVQKAVKILDCMKILKVAQRCADVITQILHVCKFVVERGSREHQVQNIPLGRATEAHSSRFPMRESSLRRETLSQMPNPDHEEVVRFDSPHTSLFSTHDDLLAFLGDPAPLECFALGLGSSSPMDFDCSVSVEGYRDDTYRFLGIPYAQPPIGPLRLRQAVPLNSSFGTLNASTMGPACYGKGNSKYRQSEDCLTLNIWRPDEVGKNASSPLVPVFVWLYGGGLTGGYVGDPRFDGSNIVTLSAQIKKPVIFVSINYRVASLGFLNGRQMAELGLLNIGMLDQRLALHWLQENIASFGGDPKKVTLFGESAGAVSIYSHMMAYGGRDDGLFRGAILQSGGAFPLTLPNTTSFQQTYDSLITNTSCSMLTQSSAAEQLDCIRALPIDTFLASVGDETGQSIDGSFTTTSVQFAFPAGEYVKVATIVGTNTDEGTTSAPTGINSTDELIGPLADSYFRPEPLPDYIVKDLLDLYPKAPWEGCPYSTGDVMFSSGILDKKACSIFGDIVQVAPARMIAEALAQHNGDNPVYRYRFNQLQANSSKPSKGITTGTEIPYVFSNLIPDVAWEMALAAEMTKAWVSFAYDLNPNANRGTALPIWPTYGKDKSSMVFNAYGCTIEHDTYRSNQISYIIDHVLQYGAR</sequence>
<dbReference type="GO" id="GO:0008270">
    <property type="term" value="F:zinc ion binding"/>
    <property type="evidence" value="ECO:0007669"/>
    <property type="project" value="InterPro"/>
</dbReference>
<dbReference type="PANTHER" id="PTHR11559">
    <property type="entry name" value="CARBOXYLESTERASE"/>
    <property type="match status" value="1"/>
</dbReference>
<dbReference type="PROSITE" id="PS50048">
    <property type="entry name" value="ZN2_CY6_FUNGAL_2"/>
    <property type="match status" value="1"/>
</dbReference>
<evidence type="ECO:0000259" key="10">
    <source>
        <dbReference type="PROSITE" id="PS50048"/>
    </source>
</evidence>
<dbReference type="Proteomes" id="UP000033540">
    <property type="component" value="Unassembled WGS sequence"/>
</dbReference>
<dbReference type="SMART" id="SM00066">
    <property type="entry name" value="GAL4"/>
    <property type="match status" value="1"/>
</dbReference>
<comment type="similarity">
    <text evidence="1">Belongs to the type-B carboxylesterase/lipase family.</text>
</comment>
<dbReference type="GO" id="GO:0006351">
    <property type="term" value="P:DNA-templated transcription"/>
    <property type="evidence" value="ECO:0007669"/>
    <property type="project" value="InterPro"/>
</dbReference>
<dbReference type="Pfam" id="PF04082">
    <property type="entry name" value="Fungal_trans"/>
    <property type="match status" value="1"/>
</dbReference>